<dbReference type="InterPro" id="IPR050490">
    <property type="entry name" value="Bact_solute-bd_prot1"/>
</dbReference>
<dbReference type="SUPFAM" id="SSF53850">
    <property type="entry name" value="Periplasmic binding protein-like II"/>
    <property type="match status" value="1"/>
</dbReference>
<reference evidence="2" key="1">
    <citation type="submission" date="2021-03" db="EMBL/GenBank/DDBJ databases">
        <title>Pengzhenrongella sicca gen. nov., sp. nov., a new member of suborder Micrococcineae isolated from High-Arctic tundra soil.</title>
        <authorList>
            <person name="Peng F."/>
        </authorList>
    </citation>
    <scope>NUCLEOTIDE SEQUENCE</scope>
    <source>
        <strain evidence="2">LRZ-2</strain>
    </source>
</reference>
<accession>A0A8A4Z8U8</accession>
<dbReference type="KEGG" id="psic:J4E96_10750"/>
<dbReference type="InterPro" id="IPR006059">
    <property type="entry name" value="SBP"/>
</dbReference>
<evidence type="ECO:0000256" key="1">
    <source>
        <dbReference type="SAM" id="SignalP"/>
    </source>
</evidence>
<proteinExistence type="predicted"/>
<feature type="signal peptide" evidence="1">
    <location>
        <begin position="1"/>
        <end position="38"/>
    </location>
</feature>
<dbReference type="AlphaFoldDB" id="A0A8A4Z8U8"/>
<dbReference type="Gene3D" id="3.40.190.10">
    <property type="entry name" value="Periplasmic binding protein-like II"/>
    <property type="match status" value="1"/>
</dbReference>
<evidence type="ECO:0000313" key="3">
    <source>
        <dbReference type="Proteomes" id="UP000663937"/>
    </source>
</evidence>
<name>A0A8A4Z8U8_9MICO</name>
<dbReference type="PANTHER" id="PTHR43649">
    <property type="entry name" value="ARABINOSE-BINDING PROTEIN-RELATED"/>
    <property type="match status" value="1"/>
</dbReference>
<dbReference type="PROSITE" id="PS51257">
    <property type="entry name" value="PROKAR_LIPOPROTEIN"/>
    <property type="match status" value="1"/>
</dbReference>
<evidence type="ECO:0000313" key="2">
    <source>
        <dbReference type="EMBL" id="QTE27895.1"/>
    </source>
</evidence>
<keyword evidence="3" id="KW-1185">Reference proteome</keyword>
<sequence length="457" mass="48101">MLSVHRTAITKPSQRLFLTATVAAAALALTACSSGGDAGDSGSTSEFGFAAATQEDGSTITVWVDASREPAADAFIAAHPDTPIKVETYDGGANGSGSFQTKITAFDQAGDGWPDVVFSTQNNDAAWASQGEDPFAAQLNNGYVDQSFLDGFTEGALAPVTIDDTVYGLRNDLAPTVTWYDQSLLDQFGYTLPTTWEEYEALGLKVAAEHPGYIIGSVGDAWAPEVYFWGAQAPVNVVTGSDEFSTDTSDPKSVAIAEIIDNLIDAGSLVQDSVFSPDFVTKYTGKVLLLPGPVWFSGALFQNADSLNSAAGTIGAGLPLAWDGDEAVAGNVGGGTWFVSSHSKNLAAAKEFLEFVTSSDEYQVELAPGLPAYTAAADKWLVKQGESNFFTGDFAPNLTTAASSVWDGWGYPKFSQESVWAKTVTPDLASGTSLVDLLPAWQTALENEAQVNGYTVK</sequence>
<dbReference type="Proteomes" id="UP000663937">
    <property type="component" value="Chromosome"/>
</dbReference>
<organism evidence="2 3">
    <name type="scientific">Pengzhenrongella sicca</name>
    <dbReference type="NCBI Taxonomy" id="2819238"/>
    <lineage>
        <taxon>Bacteria</taxon>
        <taxon>Bacillati</taxon>
        <taxon>Actinomycetota</taxon>
        <taxon>Actinomycetes</taxon>
        <taxon>Micrococcales</taxon>
        <taxon>Pengzhenrongella</taxon>
    </lineage>
</organism>
<dbReference type="Pfam" id="PF01547">
    <property type="entry name" value="SBP_bac_1"/>
    <property type="match status" value="1"/>
</dbReference>
<feature type="chain" id="PRO_5039543675" evidence="1">
    <location>
        <begin position="39"/>
        <end position="457"/>
    </location>
</feature>
<dbReference type="EMBL" id="CP071868">
    <property type="protein sequence ID" value="QTE27895.1"/>
    <property type="molecule type" value="Genomic_DNA"/>
</dbReference>
<dbReference type="PANTHER" id="PTHR43649:SF12">
    <property type="entry name" value="DIACETYLCHITOBIOSE BINDING PROTEIN DASA"/>
    <property type="match status" value="1"/>
</dbReference>
<protein>
    <submittedName>
        <fullName evidence="2">Carbohydrate ABC transporter substrate-binding protein</fullName>
    </submittedName>
</protein>
<dbReference type="RefSeq" id="WP_227422115.1">
    <property type="nucleotide sequence ID" value="NZ_CP071868.1"/>
</dbReference>
<keyword evidence="1" id="KW-0732">Signal</keyword>
<gene>
    <name evidence="2" type="ORF">J4E96_10750</name>
</gene>